<reference evidence="7 8" key="1">
    <citation type="journal article" date="2022" name="Cell">
        <title>Repeat-based holocentromeres influence genome architecture and karyotype evolution.</title>
        <authorList>
            <person name="Hofstatter P.G."/>
            <person name="Thangavel G."/>
            <person name="Lux T."/>
            <person name="Neumann P."/>
            <person name="Vondrak T."/>
            <person name="Novak P."/>
            <person name="Zhang M."/>
            <person name="Costa L."/>
            <person name="Castellani M."/>
            <person name="Scott A."/>
            <person name="Toegelov H."/>
            <person name="Fuchs J."/>
            <person name="Mata-Sucre Y."/>
            <person name="Dias Y."/>
            <person name="Vanzela A.L.L."/>
            <person name="Huettel B."/>
            <person name="Almeida C.C.S."/>
            <person name="Simkova H."/>
            <person name="Souza G."/>
            <person name="Pedrosa-Harand A."/>
            <person name="Macas J."/>
            <person name="Mayer K.F.X."/>
            <person name="Houben A."/>
            <person name="Marques A."/>
        </authorList>
    </citation>
    <scope>NUCLEOTIDE SEQUENCE [LARGE SCALE GENOMIC DNA]</scope>
    <source>
        <strain evidence="7">RhyTen1mFocal</strain>
    </source>
</reference>
<dbReference type="SUPFAM" id="SSF52058">
    <property type="entry name" value="L domain-like"/>
    <property type="match status" value="1"/>
</dbReference>
<organism evidence="7 8">
    <name type="scientific">Rhynchospora tenuis</name>
    <dbReference type="NCBI Taxonomy" id="198213"/>
    <lineage>
        <taxon>Eukaryota</taxon>
        <taxon>Viridiplantae</taxon>
        <taxon>Streptophyta</taxon>
        <taxon>Embryophyta</taxon>
        <taxon>Tracheophyta</taxon>
        <taxon>Spermatophyta</taxon>
        <taxon>Magnoliopsida</taxon>
        <taxon>Liliopsida</taxon>
        <taxon>Poales</taxon>
        <taxon>Cyperaceae</taxon>
        <taxon>Cyperoideae</taxon>
        <taxon>Rhynchosporeae</taxon>
        <taxon>Rhynchospora</taxon>
    </lineage>
</organism>
<keyword evidence="8" id="KW-1185">Reference proteome</keyword>
<dbReference type="GO" id="GO:0009626">
    <property type="term" value="P:plant-type hypersensitive response"/>
    <property type="evidence" value="ECO:0007669"/>
    <property type="project" value="UniProtKB-ARBA"/>
</dbReference>
<dbReference type="InterPro" id="IPR058922">
    <property type="entry name" value="WHD_DRP"/>
</dbReference>
<sequence length="907" mass="104224">MASIVQALRDVWDIVDKLAQKLQPCDPQEIRESIESLNGKLRLLKPFLDDSIPLDKDKIQLQLENDLKGLVAEIEILVNNFHRECQENLPNQEPEKLYKKIYVFCKGLLAKITQPSVEARFEGDVRKLKRKVREFEINKNEYGRNFGEKTYKRRKLNHIDDPEIFGFDTDIEKIVGWLCDGQVVDRAVVSIVGIGGGGKSTITKKLCNRNEVTTHFGQPIWINISQNYVLSDILRDVAQNLGIEPSDMNEGRLGKAISDELEEKGRYLVVFDNVWLEEFWREIAKYLPDKKNGSRVIITTRLNNVAMMADKTYPPYVLPLLNDDIILKIFLKYVDPKNQHCPSTSPLYSIAKQFSAYCRGLPLAAVVLSGLVATRPYNFHEWRKLSKTISWNIDGRACIDIIAKSSYENLPQAEKLCFLYLAAFPGGHKIEAKSLCRLWVSEDLIQPEERRTLEETAENILNDLVQRNLVQVLARFSDGSIEYIKVHDILREFVVHEAQKLGFIMVCTKPDDWERCSKARRVAIHCSLDLDELIGNRANLNVHSLIIFAGWSNPLKLDCSKFRELRVLMCMKRGKVELQGNKGAPMLRYLQLATRDLLGNEVEFGEWVRGMKCLKTLDLRESWHGNLSEWIWQAETLRHVLLEYSGPATDGPPASAGVKNLQTLSWVRWDRSWEEDSVFPGLSNARELKIVINRGIPKGEIERFLNGLENLYNLIIKGDLAVLQEIDWKDFPFYHSLNSLSSYSYKGTIDPNMPLLQLRDGMFPPNLTELYLQVGKFGSDPMPELEKLKLLKTLNIELLGGVENENGGVENENAVRRIRCSSGGFEQLEELSLNFLPLEEWEIEPGAMSMLKRLHVWRCDLLRVPPELTDRLPSLQMLNWKTDDPAYEVAIQNIYEQKPNLRPYWLK</sequence>
<dbReference type="EMBL" id="JAMRDG010000001">
    <property type="protein sequence ID" value="KAJ3701493.1"/>
    <property type="molecule type" value="Genomic_DNA"/>
</dbReference>
<feature type="domain" description="NB-ARC" evidence="4">
    <location>
        <begin position="168"/>
        <end position="338"/>
    </location>
</feature>
<keyword evidence="1" id="KW-0677">Repeat</keyword>
<evidence type="ECO:0000313" key="8">
    <source>
        <dbReference type="Proteomes" id="UP001210211"/>
    </source>
</evidence>
<proteinExistence type="predicted"/>
<dbReference type="FunFam" id="3.40.50.300:FF:001091">
    <property type="entry name" value="Probable disease resistance protein At1g61300"/>
    <property type="match status" value="1"/>
</dbReference>
<dbReference type="Pfam" id="PF23598">
    <property type="entry name" value="LRR_14"/>
    <property type="match status" value="1"/>
</dbReference>
<dbReference type="PANTHER" id="PTHR23155">
    <property type="entry name" value="DISEASE RESISTANCE PROTEIN RP"/>
    <property type="match status" value="1"/>
</dbReference>
<dbReference type="AlphaFoldDB" id="A0AAD5ZPE7"/>
<feature type="coiled-coil region" evidence="3">
    <location>
        <begin position="118"/>
        <end position="145"/>
    </location>
</feature>
<evidence type="ECO:0000256" key="3">
    <source>
        <dbReference type="SAM" id="Coils"/>
    </source>
</evidence>
<accession>A0AAD5ZPE7</accession>
<dbReference type="FunFam" id="1.10.10.10:FF:000322">
    <property type="entry name" value="Probable disease resistance protein At1g63360"/>
    <property type="match status" value="1"/>
</dbReference>
<gene>
    <name evidence="7" type="ORF">LUZ61_005198</name>
</gene>
<evidence type="ECO:0000259" key="6">
    <source>
        <dbReference type="Pfam" id="PF23598"/>
    </source>
</evidence>
<dbReference type="GO" id="GO:0002758">
    <property type="term" value="P:innate immune response-activating signaling pathway"/>
    <property type="evidence" value="ECO:0007669"/>
    <property type="project" value="UniProtKB-ARBA"/>
</dbReference>
<evidence type="ECO:0000259" key="5">
    <source>
        <dbReference type="Pfam" id="PF23559"/>
    </source>
</evidence>
<dbReference type="PANTHER" id="PTHR23155:SF1052">
    <property type="entry name" value="DISEASE RESISTANCE PROTEIN RPM1"/>
    <property type="match status" value="1"/>
</dbReference>
<dbReference type="InterPro" id="IPR036388">
    <property type="entry name" value="WH-like_DNA-bd_sf"/>
</dbReference>
<dbReference type="InterPro" id="IPR042197">
    <property type="entry name" value="Apaf_helical"/>
</dbReference>
<dbReference type="Gene3D" id="3.40.50.300">
    <property type="entry name" value="P-loop containing nucleotide triphosphate hydrolases"/>
    <property type="match status" value="1"/>
</dbReference>
<keyword evidence="2" id="KW-0611">Plant defense</keyword>
<protein>
    <recommendedName>
        <fullName evidence="9">NB-ARC domain-containing protein</fullName>
    </recommendedName>
</protein>
<dbReference type="Gene3D" id="1.10.8.430">
    <property type="entry name" value="Helical domain of apoptotic protease-activating factors"/>
    <property type="match status" value="1"/>
</dbReference>
<dbReference type="SUPFAM" id="SSF52540">
    <property type="entry name" value="P-loop containing nucleoside triphosphate hydrolases"/>
    <property type="match status" value="1"/>
</dbReference>
<evidence type="ECO:0000256" key="2">
    <source>
        <dbReference type="ARBA" id="ARBA00022821"/>
    </source>
</evidence>
<dbReference type="InterPro" id="IPR044974">
    <property type="entry name" value="Disease_R_plants"/>
</dbReference>
<dbReference type="InterPro" id="IPR002182">
    <property type="entry name" value="NB-ARC"/>
</dbReference>
<dbReference type="Gene3D" id="1.10.10.10">
    <property type="entry name" value="Winged helix-like DNA-binding domain superfamily/Winged helix DNA-binding domain"/>
    <property type="match status" value="1"/>
</dbReference>
<evidence type="ECO:0000256" key="1">
    <source>
        <dbReference type="ARBA" id="ARBA00022737"/>
    </source>
</evidence>
<evidence type="ECO:0000313" key="7">
    <source>
        <dbReference type="EMBL" id="KAJ3701493.1"/>
    </source>
</evidence>
<dbReference type="Pfam" id="PF23559">
    <property type="entry name" value="WHD_DRP"/>
    <property type="match status" value="1"/>
</dbReference>
<keyword evidence="3" id="KW-0175">Coiled coil</keyword>
<dbReference type="Gene3D" id="3.80.10.10">
    <property type="entry name" value="Ribonuclease Inhibitor"/>
    <property type="match status" value="1"/>
</dbReference>
<name>A0AAD5ZPE7_9POAL</name>
<evidence type="ECO:0000259" key="4">
    <source>
        <dbReference type="Pfam" id="PF00931"/>
    </source>
</evidence>
<dbReference type="InterPro" id="IPR032675">
    <property type="entry name" value="LRR_dom_sf"/>
</dbReference>
<feature type="domain" description="Disease resistance R13L4/SHOC-2-like LRR" evidence="6">
    <location>
        <begin position="542"/>
        <end position="857"/>
    </location>
</feature>
<dbReference type="Pfam" id="PF00931">
    <property type="entry name" value="NB-ARC"/>
    <property type="match status" value="1"/>
</dbReference>
<evidence type="ECO:0008006" key="9">
    <source>
        <dbReference type="Google" id="ProtNLM"/>
    </source>
</evidence>
<comment type="caution">
    <text evidence="7">The sequence shown here is derived from an EMBL/GenBank/DDBJ whole genome shotgun (WGS) entry which is preliminary data.</text>
</comment>
<dbReference type="InterPro" id="IPR055414">
    <property type="entry name" value="LRR_R13L4/SHOC2-like"/>
</dbReference>
<feature type="domain" description="Disease resistance protein winged helix" evidence="5">
    <location>
        <begin position="424"/>
        <end position="494"/>
    </location>
</feature>
<dbReference type="GO" id="GO:0043531">
    <property type="term" value="F:ADP binding"/>
    <property type="evidence" value="ECO:0007669"/>
    <property type="project" value="InterPro"/>
</dbReference>
<dbReference type="Proteomes" id="UP001210211">
    <property type="component" value="Unassembled WGS sequence"/>
</dbReference>
<dbReference type="InterPro" id="IPR027417">
    <property type="entry name" value="P-loop_NTPase"/>
</dbReference>
<dbReference type="PRINTS" id="PR00364">
    <property type="entry name" value="DISEASERSIST"/>
</dbReference>
<dbReference type="GO" id="GO:0042742">
    <property type="term" value="P:defense response to bacterium"/>
    <property type="evidence" value="ECO:0007669"/>
    <property type="project" value="UniProtKB-ARBA"/>
</dbReference>